<accession>A0ABM6SH95</accession>
<evidence type="ECO:0000313" key="2">
    <source>
        <dbReference type="Proteomes" id="UP000237665"/>
    </source>
</evidence>
<reference evidence="2" key="1">
    <citation type="submission" date="2017-12" db="EMBL/GenBank/DDBJ databases">
        <title>FDA dAtabase for Regulatory Grade micrObial Sequences (FDA-ARGOS): Supporting development and validation of Infectious Disease Dx tests.</title>
        <authorList>
            <person name="Hoffmann M."/>
            <person name="Allard M."/>
            <person name="Evans P."/>
            <person name="Brown E."/>
            <person name="Tallon L.J."/>
            <person name="Sadzewicz L."/>
            <person name="Sengamalay N."/>
            <person name="Ott S."/>
            <person name="Godinez A."/>
            <person name="Nagaraj S."/>
            <person name="Vavikolanu K."/>
            <person name="Aluvathingal J."/>
            <person name="Nadendla S."/>
            <person name="Hobson J."/>
            <person name="Sichtig H."/>
        </authorList>
    </citation>
    <scope>NUCLEOTIDE SEQUENCE [LARGE SCALE GENOMIC DNA]</scope>
    <source>
        <strain evidence="2">LMG 3418</strain>
    </source>
</reference>
<evidence type="ECO:0000313" key="1">
    <source>
        <dbReference type="EMBL" id="AVH29872.1"/>
    </source>
</evidence>
<name>A0ABM6SH95_9VIBR</name>
<protein>
    <submittedName>
        <fullName evidence="1">Uncharacterized protein</fullName>
    </submittedName>
</protein>
<dbReference type="EMBL" id="CP014133">
    <property type="protein sequence ID" value="AVH29872.1"/>
    <property type="molecule type" value="Genomic_DNA"/>
</dbReference>
<keyword evidence="2" id="KW-1185">Reference proteome</keyword>
<organism evidence="1 2">
    <name type="scientific">Vibrio diabolicus</name>
    <dbReference type="NCBI Taxonomy" id="50719"/>
    <lineage>
        <taxon>Bacteria</taxon>
        <taxon>Pseudomonadati</taxon>
        <taxon>Pseudomonadota</taxon>
        <taxon>Gammaproteobacteria</taxon>
        <taxon>Vibrionales</taxon>
        <taxon>Vibrionaceae</taxon>
        <taxon>Vibrio</taxon>
        <taxon>Vibrio diabolicus subgroup</taxon>
    </lineage>
</organism>
<gene>
    <name evidence="1" type="ORF">AL468_22400</name>
</gene>
<dbReference type="Proteomes" id="UP000237665">
    <property type="component" value="Chromosome 2"/>
</dbReference>
<sequence length="63" mass="7024">MICSFADVIRQLGNSKLPQSGLQVEVRTKIIGRFDIEKLMGNQKQDLTPLHLRLTLVIGISCS</sequence>
<proteinExistence type="predicted"/>